<evidence type="ECO:0000313" key="2">
    <source>
        <dbReference type="Proteomes" id="UP001189429"/>
    </source>
</evidence>
<accession>A0ABN9UJ75</accession>
<feature type="non-terminal residue" evidence="1">
    <location>
        <position position="98"/>
    </location>
</feature>
<dbReference type="EMBL" id="CAUYUJ010015863">
    <property type="protein sequence ID" value="CAK0859058.1"/>
    <property type="molecule type" value="Genomic_DNA"/>
</dbReference>
<sequence>MIGTHRFGQMRSTSEDSCFLRGSGVGIIARDVATMEGRFPYNFSLPGSFLQEGGLNSTARRALKTRGLVYRRVCAALRLHSECGRDDGVPDASPWALK</sequence>
<proteinExistence type="predicted"/>
<reference evidence="1" key="1">
    <citation type="submission" date="2023-10" db="EMBL/GenBank/DDBJ databases">
        <authorList>
            <person name="Chen Y."/>
            <person name="Shah S."/>
            <person name="Dougan E. K."/>
            <person name="Thang M."/>
            <person name="Chan C."/>
        </authorList>
    </citation>
    <scope>NUCLEOTIDE SEQUENCE [LARGE SCALE GENOMIC DNA]</scope>
</reference>
<organism evidence="1 2">
    <name type="scientific">Prorocentrum cordatum</name>
    <dbReference type="NCBI Taxonomy" id="2364126"/>
    <lineage>
        <taxon>Eukaryota</taxon>
        <taxon>Sar</taxon>
        <taxon>Alveolata</taxon>
        <taxon>Dinophyceae</taxon>
        <taxon>Prorocentrales</taxon>
        <taxon>Prorocentraceae</taxon>
        <taxon>Prorocentrum</taxon>
    </lineage>
</organism>
<evidence type="ECO:0000313" key="1">
    <source>
        <dbReference type="EMBL" id="CAK0859058.1"/>
    </source>
</evidence>
<protein>
    <submittedName>
        <fullName evidence="1">Uncharacterized protein</fullName>
    </submittedName>
</protein>
<name>A0ABN9UJ75_9DINO</name>
<gene>
    <name evidence="1" type="ORF">PCOR1329_LOCUS48547</name>
</gene>
<comment type="caution">
    <text evidence="1">The sequence shown here is derived from an EMBL/GenBank/DDBJ whole genome shotgun (WGS) entry which is preliminary data.</text>
</comment>
<keyword evidence="2" id="KW-1185">Reference proteome</keyword>
<dbReference type="Proteomes" id="UP001189429">
    <property type="component" value="Unassembled WGS sequence"/>
</dbReference>